<evidence type="ECO:0000313" key="7">
    <source>
        <dbReference type="EMBL" id="KAL3809503.1"/>
    </source>
</evidence>
<reference evidence="7 8" key="1">
    <citation type="submission" date="2024-10" db="EMBL/GenBank/DDBJ databases">
        <title>Updated reference genomes for cyclostephanoid diatoms.</title>
        <authorList>
            <person name="Roberts W.R."/>
            <person name="Alverson A.J."/>
        </authorList>
    </citation>
    <scope>NUCLEOTIDE SEQUENCE [LARGE SCALE GENOMIC DNA]</scope>
    <source>
        <strain evidence="7 8">AJA228-03</strain>
    </source>
</reference>
<dbReference type="EMBL" id="JALLPB020000400">
    <property type="protein sequence ID" value="KAL3809503.1"/>
    <property type="molecule type" value="Genomic_DNA"/>
</dbReference>
<dbReference type="GO" id="GO:0005840">
    <property type="term" value="C:ribosome"/>
    <property type="evidence" value="ECO:0007669"/>
    <property type="project" value="UniProtKB-KW"/>
</dbReference>
<comment type="caution">
    <text evidence="7">The sequence shown here is derived from an EMBL/GenBank/DDBJ whole genome shotgun (WGS) entry which is preliminary data.</text>
</comment>
<keyword evidence="8" id="KW-1185">Reference proteome</keyword>
<keyword evidence="3" id="KW-0809">Transit peptide</keyword>
<keyword evidence="5" id="KW-0496">Mitochondrion</keyword>
<dbReference type="Pfam" id="PF09809">
    <property type="entry name" value="MRP-L27"/>
    <property type="match status" value="1"/>
</dbReference>
<gene>
    <name evidence="7" type="ORF">ACHAXA_009739</name>
</gene>
<keyword evidence="6" id="KW-0687">Ribonucleoprotein</keyword>
<evidence type="ECO:0000256" key="1">
    <source>
        <dbReference type="ARBA" id="ARBA00004173"/>
    </source>
</evidence>
<comment type="subcellular location">
    <subcellularLocation>
        <location evidence="1">Mitochondrion</location>
    </subcellularLocation>
</comment>
<evidence type="ECO:0000256" key="2">
    <source>
        <dbReference type="ARBA" id="ARBA00010152"/>
    </source>
</evidence>
<dbReference type="PANTHER" id="PTHR21338:SF0">
    <property type="entry name" value="LARGE RIBOSOMAL SUBUNIT PROTEIN ML41"/>
    <property type="match status" value="1"/>
</dbReference>
<dbReference type="PANTHER" id="PTHR21338">
    <property type="entry name" value="MITOCHONDRIAL RIBOSOMAL PROTEIN L41"/>
    <property type="match status" value="1"/>
</dbReference>
<dbReference type="GO" id="GO:1990904">
    <property type="term" value="C:ribonucleoprotein complex"/>
    <property type="evidence" value="ECO:0007669"/>
    <property type="project" value="UniProtKB-KW"/>
</dbReference>
<evidence type="ECO:0000313" key="8">
    <source>
        <dbReference type="Proteomes" id="UP001530377"/>
    </source>
</evidence>
<evidence type="ECO:0000256" key="6">
    <source>
        <dbReference type="ARBA" id="ARBA00023274"/>
    </source>
</evidence>
<evidence type="ECO:0000256" key="5">
    <source>
        <dbReference type="ARBA" id="ARBA00023128"/>
    </source>
</evidence>
<keyword evidence="4" id="KW-0689">Ribosomal protein</keyword>
<evidence type="ECO:0000256" key="3">
    <source>
        <dbReference type="ARBA" id="ARBA00022946"/>
    </source>
</evidence>
<name>A0ABD3R9K3_9STRA</name>
<sequence length="102" mass="11165">MSENCKFGLPFQDTRRCMSKYLSKSATKRLPLTTKRAGKGYYKGKGGTSEGRLTSKGKFIADPLKKLQLIVPDLRGFALKPYISRTVGKSPPKDPLSLGAGQ</sequence>
<dbReference type="GO" id="GO:0005739">
    <property type="term" value="C:mitochondrion"/>
    <property type="evidence" value="ECO:0007669"/>
    <property type="project" value="UniProtKB-SubCell"/>
</dbReference>
<dbReference type="InterPro" id="IPR019189">
    <property type="entry name" value="Ribosomal_mL41"/>
</dbReference>
<dbReference type="AlphaFoldDB" id="A0ABD3R9K3"/>
<comment type="similarity">
    <text evidence="2">Belongs to the mitochondrion-specific ribosomal protein mL41 family.</text>
</comment>
<accession>A0ABD3R9K3</accession>
<protein>
    <submittedName>
        <fullName evidence="7">Uncharacterized protein</fullName>
    </submittedName>
</protein>
<proteinExistence type="inferred from homology"/>
<dbReference type="Proteomes" id="UP001530377">
    <property type="component" value="Unassembled WGS sequence"/>
</dbReference>
<organism evidence="7 8">
    <name type="scientific">Cyclostephanos tholiformis</name>
    <dbReference type="NCBI Taxonomy" id="382380"/>
    <lineage>
        <taxon>Eukaryota</taxon>
        <taxon>Sar</taxon>
        <taxon>Stramenopiles</taxon>
        <taxon>Ochrophyta</taxon>
        <taxon>Bacillariophyta</taxon>
        <taxon>Coscinodiscophyceae</taxon>
        <taxon>Thalassiosirophycidae</taxon>
        <taxon>Stephanodiscales</taxon>
        <taxon>Stephanodiscaceae</taxon>
        <taxon>Cyclostephanos</taxon>
    </lineage>
</organism>
<evidence type="ECO:0000256" key="4">
    <source>
        <dbReference type="ARBA" id="ARBA00022980"/>
    </source>
</evidence>